<protein>
    <submittedName>
        <fullName evidence="2">HD domain-containing protein</fullName>
    </submittedName>
</protein>
<dbReference type="PANTHER" id="PTHR35569">
    <property type="entry name" value="CYANAMIDE HYDRATASE DDI2-RELATED"/>
    <property type="match status" value="1"/>
</dbReference>
<dbReference type="InterPro" id="IPR006674">
    <property type="entry name" value="HD_domain"/>
</dbReference>
<dbReference type="PANTHER" id="PTHR35569:SF1">
    <property type="entry name" value="CYANAMIDE HYDRATASE DDI2-RELATED"/>
    <property type="match status" value="1"/>
</dbReference>
<dbReference type="Proteomes" id="UP000674234">
    <property type="component" value="Unassembled WGS sequence"/>
</dbReference>
<evidence type="ECO:0000313" key="3">
    <source>
        <dbReference type="Proteomes" id="UP000674234"/>
    </source>
</evidence>
<dbReference type="AlphaFoldDB" id="A0A940WF21"/>
<dbReference type="RefSeq" id="WP_210154253.1">
    <property type="nucleotide sequence ID" value="NZ_JAFCNB010000002.1"/>
</dbReference>
<name>A0A940WF21_9ACTN</name>
<dbReference type="EMBL" id="JAFCNB010000002">
    <property type="protein sequence ID" value="MBP2702932.1"/>
    <property type="molecule type" value="Genomic_DNA"/>
</dbReference>
<proteinExistence type="predicted"/>
<feature type="domain" description="HD" evidence="1">
    <location>
        <begin position="29"/>
        <end position="117"/>
    </location>
</feature>
<keyword evidence="3" id="KW-1185">Reference proteome</keyword>
<accession>A0A940WF21</accession>
<dbReference type="SUPFAM" id="SSF109604">
    <property type="entry name" value="HD-domain/PDEase-like"/>
    <property type="match status" value="1"/>
</dbReference>
<dbReference type="CDD" id="cd00077">
    <property type="entry name" value="HDc"/>
    <property type="match status" value="1"/>
</dbReference>
<organism evidence="2 3">
    <name type="scientific">Microbispora oryzae</name>
    <dbReference type="NCBI Taxonomy" id="2806554"/>
    <lineage>
        <taxon>Bacteria</taxon>
        <taxon>Bacillati</taxon>
        <taxon>Actinomycetota</taxon>
        <taxon>Actinomycetes</taxon>
        <taxon>Streptosporangiales</taxon>
        <taxon>Streptosporangiaceae</taxon>
        <taxon>Microbispora</taxon>
    </lineage>
</organism>
<dbReference type="Gene3D" id="1.10.3210.10">
    <property type="entry name" value="Hypothetical protein af1432"/>
    <property type="match status" value="1"/>
</dbReference>
<gene>
    <name evidence="2" type="ORF">JOL79_03840</name>
</gene>
<dbReference type="InterPro" id="IPR003607">
    <property type="entry name" value="HD/PDEase_dom"/>
</dbReference>
<evidence type="ECO:0000259" key="1">
    <source>
        <dbReference type="Pfam" id="PF01966"/>
    </source>
</evidence>
<dbReference type="Pfam" id="PF01966">
    <property type="entry name" value="HD"/>
    <property type="match status" value="1"/>
</dbReference>
<reference evidence="2" key="1">
    <citation type="submission" date="2021-02" db="EMBL/GenBank/DDBJ databases">
        <title>Draft genome sequence of Microbispora sp. RL4-1S isolated from rice leaves in Thailand.</title>
        <authorList>
            <person name="Muangham S."/>
            <person name="Duangmal K."/>
        </authorList>
    </citation>
    <scope>NUCLEOTIDE SEQUENCE</scope>
    <source>
        <strain evidence="2">RL4-1S</strain>
    </source>
</reference>
<sequence length="195" mass="20862">MNDILALPTGPLADASLALVHKSESTPIADHSIRSFLFARLLAEREGCLNDPAYDEDLLFAACVMHDLGLGTLAAGQARFEVEGADLAASVLTEHGIGAADVDRVWEAIALHSSVGIAERRGLLTYLTHKGVFTDAGRFTDLGAEMLQPIYAAYPRPADDRSVRDAIVEHAARSQAAAPPYSIAAELLRQRQTGQ</sequence>
<evidence type="ECO:0000313" key="2">
    <source>
        <dbReference type="EMBL" id="MBP2702932.1"/>
    </source>
</evidence>
<comment type="caution">
    <text evidence="2">The sequence shown here is derived from an EMBL/GenBank/DDBJ whole genome shotgun (WGS) entry which is preliminary data.</text>
</comment>